<evidence type="ECO:0000256" key="1">
    <source>
        <dbReference type="ARBA" id="ARBA00011063"/>
    </source>
</evidence>
<dbReference type="RefSeq" id="WP_107031151.1">
    <property type="nucleotide sequence ID" value="NZ_CAOLYA010000013.1"/>
</dbReference>
<dbReference type="AlphaFoldDB" id="A0A2V1IMX6"/>
<feature type="active site" description="Nucleophile" evidence="4">
    <location>
        <position position="29"/>
    </location>
</feature>
<organism evidence="6 7">
    <name type="scientific">Duncaniella muris</name>
    <dbReference type="NCBI Taxonomy" id="2094150"/>
    <lineage>
        <taxon>Bacteria</taxon>
        <taxon>Pseudomonadati</taxon>
        <taxon>Bacteroidota</taxon>
        <taxon>Bacteroidia</taxon>
        <taxon>Bacteroidales</taxon>
        <taxon>Muribaculaceae</taxon>
        <taxon>Duncaniella</taxon>
    </lineage>
</organism>
<keyword evidence="3" id="KW-0904">Protein phosphatase</keyword>
<dbReference type="Proteomes" id="UP000244905">
    <property type="component" value="Unassembled WGS sequence"/>
</dbReference>
<evidence type="ECO:0000313" key="7">
    <source>
        <dbReference type="Proteomes" id="UP000244905"/>
    </source>
</evidence>
<name>A0A2V1IMX6_9BACT</name>
<keyword evidence="7" id="KW-1185">Reference proteome</keyword>
<accession>A0A2V1IMX6</accession>
<protein>
    <submittedName>
        <fullName evidence="6">Low molecular weight phosphotyrosine protein phosphatase</fullName>
    </submittedName>
</protein>
<dbReference type="SMART" id="SM00226">
    <property type="entry name" value="LMWPc"/>
    <property type="match status" value="1"/>
</dbReference>
<proteinExistence type="inferred from homology"/>
<dbReference type="PANTHER" id="PTHR47439">
    <property type="entry name" value="LOW MOLECULAR WEIGHT PHOSPHOTYROSINE PROTEIN PHOSPHATASE-RELATED"/>
    <property type="match status" value="1"/>
</dbReference>
<dbReference type="InterPro" id="IPR017867">
    <property type="entry name" value="Tyr_phospatase_low_mol_wt"/>
</dbReference>
<dbReference type="InterPro" id="IPR052995">
    <property type="entry name" value="LMW-PTP"/>
</dbReference>
<dbReference type="EMBL" id="PUEC01000002">
    <property type="protein sequence ID" value="PWB04227.1"/>
    <property type="molecule type" value="Genomic_DNA"/>
</dbReference>
<dbReference type="InterPro" id="IPR023485">
    <property type="entry name" value="Ptyr_pPase"/>
</dbReference>
<dbReference type="GeneID" id="82524990"/>
<comment type="similarity">
    <text evidence="1">Belongs to the low molecular weight phosphotyrosine protein phosphatase family.</text>
</comment>
<keyword evidence="2" id="KW-0378">Hydrolase</keyword>
<dbReference type="InterPro" id="IPR036196">
    <property type="entry name" value="Ptyr_pPase_sf"/>
</dbReference>
<dbReference type="CDD" id="cd16343">
    <property type="entry name" value="LMWPTP"/>
    <property type="match status" value="1"/>
</dbReference>
<gene>
    <name evidence="6" type="ORF">C5O23_01320</name>
</gene>
<evidence type="ECO:0000256" key="4">
    <source>
        <dbReference type="PIRSR" id="PIRSR617867-1"/>
    </source>
</evidence>
<dbReference type="SUPFAM" id="SSF52788">
    <property type="entry name" value="Phosphotyrosine protein phosphatases I"/>
    <property type="match status" value="1"/>
</dbReference>
<dbReference type="FunFam" id="3.40.50.2300:FF:000113">
    <property type="entry name" value="Low molecular weight protein-tyrosine-phosphatase"/>
    <property type="match status" value="1"/>
</dbReference>
<evidence type="ECO:0000259" key="5">
    <source>
        <dbReference type="SMART" id="SM00226"/>
    </source>
</evidence>
<feature type="active site" evidence="4">
    <location>
        <position position="35"/>
    </location>
</feature>
<dbReference type="Gene3D" id="3.40.50.2300">
    <property type="match status" value="1"/>
</dbReference>
<reference evidence="7" key="1">
    <citation type="submission" date="2018-02" db="EMBL/GenBank/DDBJ databases">
        <authorList>
            <person name="Clavel T."/>
            <person name="Strowig T."/>
        </authorList>
    </citation>
    <scope>NUCLEOTIDE SEQUENCE [LARGE SCALE GENOMIC DNA]</scope>
    <source>
        <strain evidence="7">DSM 103720</strain>
    </source>
</reference>
<feature type="active site" description="Proton donor" evidence="4">
    <location>
        <position position="147"/>
    </location>
</feature>
<sequence>MTGTNTENTIDALRRIYHSGQAVRVLFVCLGNICRSPAADGIMHDIVKREGEASRWVIDSAGTGGYHVGDLPDRRMRLHARQRGLDLNHRCRQVSESDFDDFDIVIGMDASNISNLRRIAPSPQAEAKIVPMSAFFAPSERYDHVPDPYYEGSEGFELVLDLLQDGCRRLFDTVRTNKRQQEYI</sequence>
<evidence type="ECO:0000256" key="2">
    <source>
        <dbReference type="ARBA" id="ARBA00022801"/>
    </source>
</evidence>
<evidence type="ECO:0000256" key="3">
    <source>
        <dbReference type="ARBA" id="ARBA00022912"/>
    </source>
</evidence>
<dbReference type="GO" id="GO:0004725">
    <property type="term" value="F:protein tyrosine phosphatase activity"/>
    <property type="evidence" value="ECO:0007669"/>
    <property type="project" value="InterPro"/>
</dbReference>
<dbReference type="Pfam" id="PF01451">
    <property type="entry name" value="LMWPc"/>
    <property type="match status" value="1"/>
</dbReference>
<dbReference type="PANTHER" id="PTHR47439:SF1">
    <property type="entry name" value="ACID PHOSPHATASE"/>
    <property type="match status" value="1"/>
</dbReference>
<dbReference type="PRINTS" id="PR00719">
    <property type="entry name" value="LMWPTPASE"/>
</dbReference>
<evidence type="ECO:0000313" key="6">
    <source>
        <dbReference type="EMBL" id="PWB04227.1"/>
    </source>
</evidence>
<feature type="domain" description="Phosphotyrosine protein phosphatase I" evidence="5">
    <location>
        <begin position="23"/>
        <end position="173"/>
    </location>
</feature>
<comment type="caution">
    <text evidence="6">The sequence shown here is derived from an EMBL/GenBank/DDBJ whole genome shotgun (WGS) entry which is preliminary data.</text>
</comment>